<evidence type="ECO:0008006" key="3">
    <source>
        <dbReference type="Google" id="ProtNLM"/>
    </source>
</evidence>
<proteinExistence type="predicted"/>
<dbReference type="SUPFAM" id="SSF52058">
    <property type="entry name" value="L domain-like"/>
    <property type="match status" value="1"/>
</dbReference>
<gene>
    <name evidence="1" type="ORF">D9756_009428</name>
</gene>
<protein>
    <recommendedName>
        <fullName evidence="3">F-box domain-containing protein</fullName>
    </recommendedName>
</protein>
<organism evidence="1 2">
    <name type="scientific">Leucocoprinus leucothites</name>
    <dbReference type="NCBI Taxonomy" id="201217"/>
    <lineage>
        <taxon>Eukaryota</taxon>
        <taxon>Fungi</taxon>
        <taxon>Dikarya</taxon>
        <taxon>Basidiomycota</taxon>
        <taxon>Agaricomycotina</taxon>
        <taxon>Agaricomycetes</taxon>
        <taxon>Agaricomycetidae</taxon>
        <taxon>Agaricales</taxon>
        <taxon>Agaricineae</taxon>
        <taxon>Agaricaceae</taxon>
        <taxon>Leucocoprinus</taxon>
    </lineage>
</organism>
<name>A0A8H5FUE2_9AGAR</name>
<keyword evidence="2" id="KW-1185">Reference proteome</keyword>
<reference evidence="1 2" key="1">
    <citation type="journal article" date="2020" name="ISME J.">
        <title>Uncovering the hidden diversity of litter-decomposition mechanisms in mushroom-forming fungi.</title>
        <authorList>
            <person name="Floudas D."/>
            <person name="Bentzer J."/>
            <person name="Ahren D."/>
            <person name="Johansson T."/>
            <person name="Persson P."/>
            <person name="Tunlid A."/>
        </authorList>
    </citation>
    <scope>NUCLEOTIDE SEQUENCE [LARGE SCALE GENOMIC DNA]</scope>
    <source>
        <strain evidence="1 2">CBS 146.42</strain>
    </source>
</reference>
<dbReference type="OrthoDB" id="3208947at2759"/>
<dbReference type="Proteomes" id="UP000559027">
    <property type="component" value="Unassembled WGS sequence"/>
</dbReference>
<sequence length="878" mass="95114">MTTRVRRCPLRSLKGTAVNRGGQHYRIPPSSPEIQNMVVPPPLFTEPSTADTLHHARLHLESTRSSILALDAKIASAEMALVQLVREAKASIAKMAEEKSRLEEDEATTKSYLSPVRRLPAELLREIFLWHFEEHEACAWVLAAVCSSWRRLALRTPKLWAKPESVSCLRFHILDFHLLFLAIRTHTNILLQIRLITTPTSSPELIRLWLERSGHSVSLDIEIYLRVVEHPSTPQSSYVNANFIDAQRRRGRRSSGSGGSTGSSWSSFTSHNGIMTHYVYPGAPISPLQAPSAAVASPSIPPAGEHREIITNGAGVGIGVGAANKPNIYWAHIAFYYLVEQMPRWERFVFRYDKAFKSMTALASINGVAPLLKEFEVSSSEGGCTSDWPWLPNVPNPPTTTPRSTTAPFLPSLTSLTLHQVPFRWSSPIFSLSNLKHLNLRAPVSPALPLDRIRFMISNNPHLETLALYFQGVLPNVLPLASLVMREVKELRVGGHWLLSQLLDCLSTPKLRKLSLFVDPRESAEDVIVGLLTRSAAALNGTVNPSAPQYTHLSAGTAGDIHLEELSLGYDTPPGPNFLSSSSHSFIPPATSTLINHPHMHAHVGIHNMYHYYVPSPTGIVPSWRTLLAHMPHLRVLKVGNTPLESLLVCLGGNEDDGSGLGGVVGSGLSGSGNGWPVPKLEVLMMRGWCGPYGYGGGAPFGAGVGGGGAGGSNGAGYGMGGSEVVAKLVAVIESRNPDSGAAGLGGGGGGGWNGTIANWGSGGGSGAVKRLRYLEMHDCELGIDVERWLGVRIESVVLQPAALFLSSGFYFFSSENMIAEYVAQDAQAKKIFLTLSGVVMINDYDMHDAPFLGILMSFCVLLADTSYYSLAKEHLAQ</sequence>
<evidence type="ECO:0000313" key="1">
    <source>
        <dbReference type="EMBL" id="KAF5349078.1"/>
    </source>
</evidence>
<dbReference type="EMBL" id="JAACJO010000017">
    <property type="protein sequence ID" value="KAF5349078.1"/>
    <property type="molecule type" value="Genomic_DNA"/>
</dbReference>
<dbReference type="AlphaFoldDB" id="A0A8H5FUE2"/>
<evidence type="ECO:0000313" key="2">
    <source>
        <dbReference type="Proteomes" id="UP000559027"/>
    </source>
</evidence>
<comment type="caution">
    <text evidence="1">The sequence shown here is derived from an EMBL/GenBank/DDBJ whole genome shotgun (WGS) entry which is preliminary data.</text>
</comment>
<accession>A0A8H5FUE2</accession>